<gene>
    <name evidence="1" type="ORF">ACFO9K_15960</name>
</gene>
<dbReference type="AlphaFoldDB" id="A0ABD5Q5F9"/>
<proteinExistence type="predicted"/>
<keyword evidence="2" id="KW-1185">Reference proteome</keyword>
<comment type="caution">
    <text evidence="1">The sequence shown here is derived from an EMBL/GenBank/DDBJ whole genome shotgun (WGS) entry which is preliminary data.</text>
</comment>
<reference evidence="1 2" key="1">
    <citation type="journal article" date="2019" name="Int. J. Syst. Evol. Microbiol.">
        <title>The Global Catalogue of Microorganisms (GCM) 10K type strain sequencing project: providing services to taxonomists for standard genome sequencing and annotation.</title>
        <authorList>
            <consortium name="The Broad Institute Genomics Platform"/>
            <consortium name="The Broad Institute Genome Sequencing Center for Infectious Disease"/>
            <person name="Wu L."/>
            <person name="Ma J."/>
        </authorList>
    </citation>
    <scope>NUCLEOTIDE SEQUENCE [LARGE SCALE GENOMIC DNA]</scope>
    <source>
        <strain evidence="1 2">XZYJ18</strain>
    </source>
</reference>
<dbReference type="InterPro" id="IPR025444">
    <property type="entry name" value="Monooxy_af470"/>
</dbReference>
<dbReference type="Proteomes" id="UP001595945">
    <property type="component" value="Unassembled WGS sequence"/>
</dbReference>
<name>A0ABD5Q5F9_9EURY</name>
<evidence type="ECO:0000313" key="2">
    <source>
        <dbReference type="Proteomes" id="UP001595945"/>
    </source>
</evidence>
<organism evidence="1 2">
    <name type="scientific">Halorussus aquaticus</name>
    <dbReference type="NCBI Taxonomy" id="2953748"/>
    <lineage>
        <taxon>Archaea</taxon>
        <taxon>Methanobacteriati</taxon>
        <taxon>Methanobacteriota</taxon>
        <taxon>Stenosarchaea group</taxon>
        <taxon>Halobacteria</taxon>
        <taxon>Halobacteriales</taxon>
        <taxon>Haladaptataceae</taxon>
        <taxon>Halorussus</taxon>
    </lineage>
</organism>
<evidence type="ECO:0000313" key="1">
    <source>
        <dbReference type="EMBL" id="MFC4825751.1"/>
    </source>
</evidence>
<dbReference type="Pfam" id="PF13826">
    <property type="entry name" value="Monooxy_af470-like"/>
    <property type="match status" value="1"/>
</dbReference>
<sequence>MTDSSHGTPDDGRIHAERTTAQLDGEFVVFVIGMRLNCLWKVHKWLPVAAAMPRMLRELDADPESGLLHHESLFGWRLLVSVQYWDSFEELRAYARDLDRKHVPAWASYNESSASTGDVGIFHETYVVEGDDYESLYSDMPQFGLGAAGRLRRADDEAETAGKRLGVADDDLLVGDDGRVGQRDR</sequence>
<dbReference type="GeneID" id="73043523"/>
<dbReference type="EMBL" id="JBHSHT010000002">
    <property type="protein sequence ID" value="MFC4825751.1"/>
    <property type="molecule type" value="Genomic_DNA"/>
</dbReference>
<protein>
    <submittedName>
        <fullName evidence="1">DUF4188 domain-containing protein</fullName>
    </submittedName>
</protein>
<dbReference type="RefSeq" id="WP_254268617.1">
    <property type="nucleotide sequence ID" value="NZ_CP100400.1"/>
</dbReference>
<accession>A0ABD5Q5F9</accession>